<dbReference type="Pfam" id="PF00385">
    <property type="entry name" value="Chromo"/>
    <property type="match status" value="1"/>
</dbReference>
<name>A0A166E2B9_9AGAM</name>
<dbReference type="GO" id="GO:0006338">
    <property type="term" value="P:chromatin remodeling"/>
    <property type="evidence" value="ECO:0007669"/>
    <property type="project" value="UniProtKB-ARBA"/>
</dbReference>
<dbReference type="OrthoDB" id="436852at2759"/>
<reference evidence="2" key="1">
    <citation type="journal article" date="2016" name="Mol. Biol. Evol.">
        <title>Comparative Genomics of Early-Diverging Mushroom-Forming Fungi Provides Insights into the Origins of Lignocellulose Decay Capabilities.</title>
        <authorList>
            <person name="Nagy L.G."/>
            <person name="Riley R."/>
            <person name="Tritt A."/>
            <person name="Adam C."/>
            <person name="Daum C."/>
            <person name="Floudas D."/>
            <person name="Sun H."/>
            <person name="Yadav J.S."/>
            <person name="Pangilinan J."/>
            <person name="Larsson K.H."/>
            <person name="Matsuura K."/>
            <person name="Barry K."/>
            <person name="Labutti K."/>
            <person name="Kuo R."/>
            <person name="Ohm R.A."/>
            <person name="Bhattacharya S.S."/>
            <person name="Shirouzu T."/>
            <person name="Yoshinaga Y."/>
            <person name="Martin F.M."/>
            <person name="Grigoriev I.V."/>
            <person name="Hibbett D.S."/>
        </authorList>
    </citation>
    <scope>NUCLEOTIDE SEQUENCE [LARGE SCALE GENOMIC DNA]</scope>
    <source>
        <strain evidence="2">CBS 109695</strain>
    </source>
</reference>
<gene>
    <name evidence="2" type="ORF">FIBSPDRAFT_750505</name>
</gene>
<dbReference type="InterPro" id="IPR000953">
    <property type="entry name" value="Chromo/chromo_shadow_dom"/>
</dbReference>
<feature type="domain" description="Chromo" evidence="1">
    <location>
        <begin position="57"/>
        <end position="123"/>
    </location>
</feature>
<dbReference type="InterPro" id="IPR016197">
    <property type="entry name" value="Chromo-like_dom_sf"/>
</dbReference>
<dbReference type="STRING" id="436010.A0A166E2B9"/>
<dbReference type="InterPro" id="IPR023780">
    <property type="entry name" value="Chromo_domain"/>
</dbReference>
<dbReference type="SMART" id="SM00298">
    <property type="entry name" value="CHROMO"/>
    <property type="match status" value="1"/>
</dbReference>
<protein>
    <recommendedName>
        <fullName evidence="1">Chromo domain-containing protein</fullName>
    </recommendedName>
</protein>
<sequence length="142" mass="16281">HYGCVGVGEGDIRLQEEEEFVCPPCMQSHQLSASRTRQIRRPCYRPGCKKRQRKDEFFLERLIGRRLVEETSLTEPGEHDWLVQWLGYPVSKATWERERSLGDVTTLVAKFQEDAMEEGTSADTDEQVLLKVAVNGRPTGGW</sequence>
<dbReference type="EMBL" id="KV417606">
    <property type="protein sequence ID" value="KZP15319.1"/>
    <property type="molecule type" value="Genomic_DNA"/>
</dbReference>
<evidence type="ECO:0000313" key="2">
    <source>
        <dbReference type="EMBL" id="KZP15319.1"/>
    </source>
</evidence>
<dbReference type="PROSITE" id="PS50013">
    <property type="entry name" value="CHROMO_2"/>
    <property type="match status" value="1"/>
</dbReference>
<dbReference type="Gene3D" id="2.40.50.40">
    <property type="match status" value="1"/>
</dbReference>
<feature type="non-terminal residue" evidence="2">
    <location>
        <position position="142"/>
    </location>
</feature>
<accession>A0A166E2B9</accession>
<evidence type="ECO:0000259" key="1">
    <source>
        <dbReference type="PROSITE" id="PS50013"/>
    </source>
</evidence>
<dbReference type="SUPFAM" id="SSF54160">
    <property type="entry name" value="Chromo domain-like"/>
    <property type="match status" value="1"/>
</dbReference>
<proteinExistence type="predicted"/>
<dbReference type="AlphaFoldDB" id="A0A166E2B9"/>
<organism evidence="2">
    <name type="scientific">Athelia psychrophila</name>
    <dbReference type="NCBI Taxonomy" id="1759441"/>
    <lineage>
        <taxon>Eukaryota</taxon>
        <taxon>Fungi</taxon>
        <taxon>Dikarya</taxon>
        <taxon>Basidiomycota</taxon>
        <taxon>Agaricomycotina</taxon>
        <taxon>Agaricomycetes</taxon>
        <taxon>Agaricomycetidae</taxon>
        <taxon>Atheliales</taxon>
        <taxon>Atheliaceae</taxon>
        <taxon>Athelia</taxon>
    </lineage>
</organism>